<accession>A0A5B7FCQ4</accession>
<evidence type="ECO:0000313" key="2">
    <source>
        <dbReference type="EMBL" id="MPC45400.1"/>
    </source>
</evidence>
<dbReference type="Proteomes" id="UP000324222">
    <property type="component" value="Unassembled WGS sequence"/>
</dbReference>
<keyword evidence="3" id="KW-1185">Reference proteome</keyword>
<reference evidence="2 3" key="1">
    <citation type="submission" date="2019-05" db="EMBL/GenBank/DDBJ databases">
        <title>Another draft genome of Portunus trituberculatus and its Hox gene families provides insights of decapod evolution.</title>
        <authorList>
            <person name="Jeong J.-H."/>
            <person name="Song I."/>
            <person name="Kim S."/>
            <person name="Choi T."/>
            <person name="Kim D."/>
            <person name="Ryu S."/>
            <person name="Kim W."/>
        </authorList>
    </citation>
    <scope>NUCLEOTIDE SEQUENCE [LARGE SCALE GENOMIC DNA]</scope>
    <source>
        <tissue evidence="2">Muscle</tissue>
    </source>
</reference>
<feature type="transmembrane region" description="Helical" evidence="1">
    <location>
        <begin position="27"/>
        <end position="48"/>
    </location>
</feature>
<proteinExistence type="predicted"/>
<sequence>MPHIAPPSGPLTACYSSFADPPTFPSAHFFFLFFFCRYPGTTTTISSFSNFTFQLFRLLLLLLLLHLIISSISSCTSPSRPPSPFIPVLPFLASCLPLPSLNIMQTSTISTPAEPK</sequence>
<dbReference type="EMBL" id="VSRR010006714">
    <property type="protein sequence ID" value="MPC45400.1"/>
    <property type="molecule type" value="Genomic_DNA"/>
</dbReference>
<organism evidence="2 3">
    <name type="scientific">Portunus trituberculatus</name>
    <name type="common">Swimming crab</name>
    <name type="synonym">Neptunus trituberculatus</name>
    <dbReference type="NCBI Taxonomy" id="210409"/>
    <lineage>
        <taxon>Eukaryota</taxon>
        <taxon>Metazoa</taxon>
        <taxon>Ecdysozoa</taxon>
        <taxon>Arthropoda</taxon>
        <taxon>Crustacea</taxon>
        <taxon>Multicrustacea</taxon>
        <taxon>Malacostraca</taxon>
        <taxon>Eumalacostraca</taxon>
        <taxon>Eucarida</taxon>
        <taxon>Decapoda</taxon>
        <taxon>Pleocyemata</taxon>
        <taxon>Brachyura</taxon>
        <taxon>Eubrachyura</taxon>
        <taxon>Portunoidea</taxon>
        <taxon>Portunidae</taxon>
        <taxon>Portuninae</taxon>
        <taxon>Portunus</taxon>
    </lineage>
</organism>
<feature type="transmembrane region" description="Helical" evidence="1">
    <location>
        <begin position="55"/>
        <end position="73"/>
    </location>
</feature>
<evidence type="ECO:0000313" key="3">
    <source>
        <dbReference type="Proteomes" id="UP000324222"/>
    </source>
</evidence>
<evidence type="ECO:0000256" key="1">
    <source>
        <dbReference type="SAM" id="Phobius"/>
    </source>
</evidence>
<gene>
    <name evidence="2" type="ORF">E2C01_039098</name>
</gene>
<comment type="caution">
    <text evidence="2">The sequence shown here is derived from an EMBL/GenBank/DDBJ whole genome shotgun (WGS) entry which is preliminary data.</text>
</comment>
<keyword evidence="1" id="KW-0812">Transmembrane</keyword>
<name>A0A5B7FCQ4_PORTR</name>
<keyword evidence="1" id="KW-1133">Transmembrane helix</keyword>
<keyword evidence="1" id="KW-0472">Membrane</keyword>
<protein>
    <submittedName>
        <fullName evidence="2">Uncharacterized protein</fullName>
    </submittedName>
</protein>
<dbReference type="AlphaFoldDB" id="A0A5B7FCQ4"/>